<proteinExistence type="predicted"/>
<evidence type="ECO:0000313" key="1">
    <source>
        <dbReference type="EMBL" id="GIH89137.1"/>
    </source>
</evidence>
<dbReference type="AlphaFoldDB" id="A0A8J3S730"/>
<keyword evidence="2" id="KW-1185">Reference proteome</keyword>
<reference evidence="1" key="1">
    <citation type="submission" date="2021-01" db="EMBL/GenBank/DDBJ databases">
        <title>Whole genome shotgun sequence of Planobispora rosea NBRC 15558.</title>
        <authorList>
            <person name="Komaki H."/>
            <person name="Tamura T."/>
        </authorList>
    </citation>
    <scope>NUCLEOTIDE SEQUENCE</scope>
    <source>
        <strain evidence="1">NBRC 15558</strain>
    </source>
</reference>
<accession>A0A8J3S730</accession>
<gene>
    <name evidence="1" type="ORF">Pro02_75450</name>
</gene>
<dbReference type="InterPro" id="IPR048142">
    <property type="entry name" value="QRL_CxxC_CxxC"/>
</dbReference>
<dbReference type="EMBL" id="BOOI01000108">
    <property type="protein sequence ID" value="GIH89137.1"/>
    <property type="molecule type" value="Genomic_DNA"/>
</dbReference>
<dbReference type="Proteomes" id="UP000655044">
    <property type="component" value="Unassembled WGS sequence"/>
</dbReference>
<evidence type="ECO:0000313" key="2">
    <source>
        <dbReference type="Proteomes" id="UP000655044"/>
    </source>
</evidence>
<dbReference type="NCBIfam" id="NF041638">
    <property type="entry name" value="QRL_CxxC_CxxC"/>
    <property type="match status" value="1"/>
</dbReference>
<name>A0A8J3S730_PLARO</name>
<organism evidence="1 2">
    <name type="scientific">Planobispora rosea</name>
    <dbReference type="NCBI Taxonomy" id="35762"/>
    <lineage>
        <taxon>Bacteria</taxon>
        <taxon>Bacillati</taxon>
        <taxon>Actinomycetota</taxon>
        <taxon>Actinomycetes</taxon>
        <taxon>Streptosporangiales</taxon>
        <taxon>Streptosporangiaceae</taxon>
        <taxon>Planobispora</taxon>
    </lineage>
</organism>
<comment type="caution">
    <text evidence="1">The sequence shown here is derived from an EMBL/GenBank/DDBJ whole genome shotgun (WGS) entry which is preliminary data.</text>
</comment>
<dbReference type="RefSeq" id="WP_189244131.1">
    <property type="nucleotide sequence ID" value="NZ_BMQP01000082.1"/>
</dbReference>
<sequence length="130" mass="14593">MGRIRARFWDPDGERHSIPTYPWKMAPAHLLTRRQLAARNLTPGRQGVQAQVLWASRCSGHRDGVRAAYLYDVAQARPKRPATVRQLAALERAMAARRRCPQCGTDAGYVLSKYMETCLKCAISPERSAA</sequence>
<protein>
    <submittedName>
        <fullName evidence="1">Uncharacterized protein</fullName>
    </submittedName>
</protein>